<evidence type="ECO:0000313" key="1">
    <source>
        <dbReference type="EMBL" id="TGY97496.1"/>
    </source>
</evidence>
<organism evidence="1 2">
    <name type="scientific">Petralouisia muris</name>
    <dbReference type="NCBI Taxonomy" id="3032872"/>
    <lineage>
        <taxon>Bacteria</taxon>
        <taxon>Bacillati</taxon>
        <taxon>Bacillota</taxon>
        <taxon>Clostridia</taxon>
        <taxon>Lachnospirales</taxon>
        <taxon>Lachnospiraceae</taxon>
        <taxon>Petralouisia</taxon>
    </lineage>
</organism>
<proteinExistence type="predicted"/>
<reference evidence="1" key="1">
    <citation type="submission" date="2019-04" db="EMBL/GenBank/DDBJ databases">
        <title>Microbes associate with the intestines of laboratory mice.</title>
        <authorList>
            <person name="Navarre W."/>
            <person name="Wong E."/>
            <person name="Huang K."/>
            <person name="Tropini C."/>
            <person name="Ng K."/>
            <person name="Yu B."/>
        </authorList>
    </citation>
    <scope>NUCLEOTIDE SEQUENCE</scope>
    <source>
        <strain evidence="1">NM01_1-7b</strain>
    </source>
</reference>
<comment type="caution">
    <text evidence="1">The sequence shown here is derived from an EMBL/GenBank/DDBJ whole genome shotgun (WGS) entry which is preliminary data.</text>
</comment>
<protein>
    <submittedName>
        <fullName evidence="1">GNAT family N-acetyltransferase</fullName>
    </submittedName>
</protein>
<dbReference type="Proteomes" id="UP000304953">
    <property type="component" value="Unassembled WGS sequence"/>
</dbReference>
<name>A0AC61RZX6_9FIRM</name>
<evidence type="ECO:0000313" key="2">
    <source>
        <dbReference type="Proteomes" id="UP000304953"/>
    </source>
</evidence>
<accession>A0AC61RZX6</accession>
<dbReference type="EMBL" id="SRYA01000007">
    <property type="protein sequence ID" value="TGY97496.1"/>
    <property type="molecule type" value="Genomic_DNA"/>
</dbReference>
<gene>
    <name evidence="1" type="ORF">E5329_04980</name>
</gene>
<keyword evidence="2" id="KW-1185">Reference proteome</keyword>
<sequence length="177" mass="20613">MAATIQILSESRISRDLFRHFNRHQEVTRCWRKEEGSWILKDISFVEEWKDAEYEFLVKCLKNTINTGGFVFGCFEGEKLVGFTSVEQEHFGSRKQYVQLSCIHVSCECRGKRYGKRLFERALLAARKLEAEKLYISAHSSQETQAFYHALGCVEAEEYNEKLYAAEPCDCQLEFAL</sequence>